<dbReference type="InParanoid" id="R4GBD5"/>
<dbReference type="InterPro" id="IPR031478">
    <property type="entry name" value="SPATA1_C"/>
</dbReference>
<dbReference type="Bgee" id="ENSACAG00000029579">
    <property type="expression patterns" value="Expressed in embryonic post-anal tail and 12 other cell types or tissues"/>
</dbReference>
<gene>
    <name evidence="4" type="primary">SPATA1</name>
</gene>
<reference evidence="4" key="3">
    <citation type="submission" date="2025-09" db="UniProtKB">
        <authorList>
            <consortium name="Ensembl"/>
        </authorList>
    </citation>
    <scope>IDENTIFICATION</scope>
</reference>
<keyword evidence="5" id="KW-1185">Reference proteome</keyword>
<protein>
    <submittedName>
        <fullName evidence="4">Spermatosis associated 1</fullName>
    </submittedName>
</protein>
<evidence type="ECO:0000259" key="3">
    <source>
        <dbReference type="Pfam" id="PF15743"/>
    </source>
</evidence>
<dbReference type="AlphaFoldDB" id="R4GBD5"/>
<dbReference type="eggNOG" id="ENOG502QT5V">
    <property type="taxonomic scope" value="Eukaryota"/>
</dbReference>
<feature type="domain" description="Spermatogenesis-associated protein 1 C-terminal" evidence="3">
    <location>
        <begin position="422"/>
        <end position="506"/>
    </location>
</feature>
<feature type="region of interest" description="Disordered" evidence="2">
    <location>
        <begin position="190"/>
        <end position="258"/>
    </location>
</feature>
<evidence type="ECO:0000256" key="1">
    <source>
        <dbReference type="SAM" id="Coils"/>
    </source>
</evidence>
<accession>R4GBD5</accession>
<dbReference type="GO" id="GO:0001669">
    <property type="term" value="C:acrosomal vesicle"/>
    <property type="evidence" value="ECO:0007669"/>
    <property type="project" value="Ensembl"/>
</dbReference>
<dbReference type="GeneTree" id="ENSGT00390000003298"/>
<dbReference type="HOGENOM" id="CLU_535217_0_0_1"/>
<feature type="compositionally biased region" description="Basic and acidic residues" evidence="2">
    <location>
        <begin position="202"/>
        <end position="229"/>
    </location>
</feature>
<keyword evidence="1" id="KW-0175">Coiled coil</keyword>
<evidence type="ECO:0000313" key="4">
    <source>
        <dbReference type="Ensembl" id="ENSACAP00000022608.1"/>
    </source>
</evidence>
<reference evidence="4" key="2">
    <citation type="submission" date="2025-08" db="UniProtKB">
        <authorList>
            <consortium name="Ensembl"/>
        </authorList>
    </citation>
    <scope>IDENTIFICATION</scope>
</reference>
<dbReference type="PANTHER" id="PTHR14421">
    <property type="entry name" value="SPERMATOGENESIS-ASSOCIATED PROTEIN 1"/>
    <property type="match status" value="1"/>
</dbReference>
<dbReference type="Proteomes" id="UP000001646">
    <property type="component" value="Unplaced"/>
</dbReference>
<dbReference type="Ensembl" id="ENSACAT00000030025.2">
    <property type="protein sequence ID" value="ENSACAP00000022608.1"/>
    <property type="gene ID" value="ENSACAG00000029579.2"/>
</dbReference>
<proteinExistence type="predicted"/>
<evidence type="ECO:0000256" key="2">
    <source>
        <dbReference type="SAM" id="MobiDB-lite"/>
    </source>
</evidence>
<evidence type="ECO:0000313" key="5">
    <source>
        <dbReference type="Proteomes" id="UP000001646"/>
    </source>
</evidence>
<dbReference type="PANTHER" id="PTHR14421:SF3">
    <property type="entry name" value="SPERMATOGENESIS-ASSOCIATED PROTEIN 1"/>
    <property type="match status" value="1"/>
</dbReference>
<dbReference type="InterPro" id="IPR039062">
    <property type="entry name" value="SPAT1"/>
</dbReference>
<organism evidence="4 5">
    <name type="scientific">Anolis carolinensis</name>
    <name type="common">Green anole</name>
    <name type="synonym">American chameleon</name>
    <dbReference type="NCBI Taxonomy" id="28377"/>
    <lineage>
        <taxon>Eukaryota</taxon>
        <taxon>Metazoa</taxon>
        <taxon>Chordata</taxon>
        <taxon>Craniata</taxon>
        <taxon>Vertebrata</taxon>
        <taxon>Euteleostomi</taxon>
        <taxon>Lepidosauria</taxon>
        <taxon>Squamata</taxon>
        <taxon>Bifurcata</taxon>
        <taxon>Unidentata</taxon>
        <taxon>Episquamata</taxon>
        <taxon>Toxicofera</taxon>
        <taxon>Iguania</taxon>
        <taxon>Dactyloidae</taxon>
        <taxon>Anolis</taxon>
    </lineage>
</organism>
<dbReference type="Pfam" id="PF15743">
    <property type="entry name" value="SPATA1_C"/>
    <property type="match status" value="1"/>
</dbReference>
<feature type="region of interest" description="Disordered" evidence="2">
    <location>
        <begin position="148"/>
        <end position="169"/>
    </location>
</feature>
<feature type="coiled-coil region" evidence="1">
    <location>
        <begin position="423"/>
        <end position="450"/>
    </location>
</feature>
<reference evidence="4" key="1">
    <citation type="submission" date="2009-12" db="EMBL/GenBank/DDBJ databases">
        <title>The Genome Sequence of Anolis carolinensis (Green Anole Lizard).</title>
        <authorList>
            <consortium name="The Genome Sequencing Platform"/>
            <person name="Di Palma F."/>
            <person name="Alfoldi J."/>
            <person name="Heiman D."/>
            <person name="Young S."/>
            <person name="Grabherr M."/>
            <person name="Johnson J."/>
            <person name="Lander E.S."/>
            <person name="Lindblad-Toh K."/>
        </authorList>
    </citation>
    <scope>NUCLEOTIDE SEQUENCE [LARGE SCALE GENOMIC DNA]</scope>
    <source>
        <strain evidence="4">JBL SC #1</strain>
    </source>
</reference>
<sequence>MPSGQIRPHTAEFIELHVFYVPEELWDFKLNTVPVDVTNKFFSAGFIRVSPHMTLRTLREQFGEYLGEDAVVDKFIFLKCIGKKLAVVKAKQETELKLKSFAPPYAFHPELYLLPGVESIYLSSSSTPEKHHNNADYILSYTSYHGPDSLAAPTPEGGQTPPVWDSSLKNHLNQDQTYDNFLGCNETEKTDVPSIHIQQNSEQRKNESVKEKYISHKRNGEINSKKNQRESSTSPHALNNLIPDRQSSIKKSRSVKMQQRISLNQAQETHNLTSKREKSIEIISSSHISQNHNQNENNQIEEKNISQKIKEETSVMLDAKNGGSPIGIERHTTGDSGIPESLEERDLEYLQSEKSHQCPGINKSVADTCSVQDNQTDENNPRDFAHPYQYLSPPSPPLLALTVSRTHPNRVFPTEGSELNRQLHLIKTERKDLEKTRMELIKKVKTLLEQNKFRRCQARDYWKKKYFEVKKVTVSLEEVLNKLREDFELHYQKLLIQLEARDVRKKVII</sequence>
<name>R4GBD5_ANOCA</name>